<feature type="transmembrane region" description="Helical" evidence="7">
    <location>
        <begin position="43"/>
        <end position="62"/>
    </location>
</feature>
<comment type="subcellular location">
    <subcellularLocation>
        <location evidence="1">Membrane</location>
        <topology evidence="1">Single-pass membrane protein</topology>
    </subcellularLocation>
</comment>
<comment type="caution">
    <text evidence="8">The sequence shown here is derived from an EMBL/GenBank/DDBJ whole genome shotgun (WGS) entry which is preliminary data.</text>
</comment>
<dbReference type="Proteomes" id="UP000054978">
    <property type="component" value="Unassembled WGS sequence"/>
</dbReference>
<sequence length="440" mass="46215">MSQDDTPDAPLSNTANAALKVAPESMTLRSQPRPVTRLNRRTLAFLTGGLGVAVIGATFWSLQPHRHAGNNVPTELYNVDRVTRSEELDQLPKDYSGLPPKPAASVPTLGPPLPGDLGPAIVQSQQPPPLPNTSPGQDPEAAERDALRKEAEAAAGSSVFFRTSNQTGGQQVAAAPAASAATPPASSLAAFDPQAAGPASTAAQPNDPTAVQNRQSQKEAFMAKGGDNTTSNTGTLQTPASPYTVMAGTVIPAALVTGINSDLPGSIIAEVTQPVYDTATGRYLLIPQGSRLIGRYDSQVAFGQRRMLLVWLRLVLPDASSIALDKLPGIDPAGYAGLEDGVDWHWGRILAGAALSTLLGVSSEMAMSNQGNLNNGNTVLAFRDSAQDTANQVGQEITRRNLSVQPTLTARPGLPVEVMVNKDMVLRPYQPLVFQRGSSR</sequence>
<dbReference type="CDD" id="cd16429">
    <property type="entry name" value="VirB10"/>
    <property type="match status" value="1"/>
</dbReference>
<accession>A0A158CGY0</accession>
<dbReference type="RefSeq" id="WP_087047716.1">
    <property type="nucleotide sequence ID" value="NZ_FCOB02000021.1"/>
</dbReference>
<evidence type="ECO:0000256" key="1">
    <source>
        <dbReference type="ARBA" id="ARBA00004167"/>
    </source>
</evidence>
<evidence type="ECO:0000313" key="8">
    <source>
        <dbReference type="EMBL" id="SAK81633.1"/>
    </source>
</evidence>
<reference evidence="8" key="1">
    <citation type="submission" date="2016-01" db="EMBL/GenBank/DDBJ databases">
        <authorList>
            <person name="Peeters C."/>
        </authorList>
    </citation>
    <scope>NUCLEOTIDE SEQUENCE [LARGE SCALE GENOMIC DNA]</scope>
    <source>
        <strain evidence="8">LMG 29326</strain>
    </source>
</reference>
<evidence type="ECO:0000256" key="2">
    <source>
        <dbReference type="ARBA" id="ARBA00010265"/>
    </source>
</evidence>
<proteinExistence type="inferred from homology"/>
<feature type="compositionally biased region" description="Polar residues" evidence="6">
    <location>
        <begin position="201"/>
        <end position="215"/>
    </location>
</feature>
<keyword evidence="5 7" id="KW-0472">Membrane</keyword>
<gene>
    <name evidence="8" type="ORF">AWB83_04333</name>
</gene>
<evidence type="ECO:0000313" key="9">
    <source>
        <dbReference type="Proteomes" id="UP000054978"/>
    </source>
</evidence>
<evidence type="ECO:0000256" key="3">
    <source>
        <dbReference type="ARBA" id="ARBA00022692"/>
    </source>
</evidence>
<evidence type="ECO:0000256" key="6">
    <source>
        <dbReference type="SAM" id="MobiDB-lite"/>
    </source>
</evidence>
<keyword evidence="3 7" id="KW-0812">Transmembrane</keyword>
<dbReference type="OrthoDB" id="9766860at2"/>
<comment type="similarity">
    <text evidence="2">Belongs to the TrbI/VirB10 family.</text>
</comment>
<dbReference type="InterPro" id="IPR042217">
    <property type="entry name" value="T4SS_VirB10/TrbI"/>
</dbReference>
<protein>
    <submittedName>
        <fullName evidence="8">Conjugation TrbI family protein</fullName>
    </submittedName>
</protein>
<feature type="region of interest" description="Disordered" evidence="6">
    <location>
        <begin position="1"/>
        <end position="34"/>
    </location>
</feature>
<dbReference type="Pfam" id="PF03743">
    <property type="entry name" value="TrbI"/>
    <property type="match status" value="1"/>
</dbReference>
<organism evidence="8 9">
    <name type="scientific">Caballeronia ptereochthonis</name>
    <dbReference type="NCBI Taxonomy" id="1777144"/>
    <lineage>
        <taxon>Bacteria</taxon>
        <taxon>Pseudomonadati</taxon>
        <taxon>Pseudomonadota</taxon>
        <taxon>Betaproteobacteria</taxon>
        <taxon>Burkholderiales</taxon>
        <taxon>Burkholderiaceae</taxon>
        <taxon>Caballeronia</taxon>
    </lineage>
</organism>
<evidence type="ECO:0000256" key="5">
    <source>
        <dbReference type="ARBA" id="ARBA00023136"/>
    </source>
</evidence>
<dbReference type="Gene3D" id="2.40.128.260">
    <property type="entry name" value="Type IV secretion system, VirB10/TraB/TrbI"/>
    <property type="match status" value="1"/>
</dbReference>
<dbReference type="AlphaFoldDB" id="A0A158CGY0"/>
<evidence type="ECO:0000256" key="4">
    <source>
        <dbReference type="ARBA" id="ARBA00022989"/>
    </source>
</evidence>
<feature type="region of interest" description="Disordered" evidence="6">
    <location>
        <begin position="184"/>
        <end position="216"/>
    </location>
</feature>
<keyword evidence="4 7" id="KW-1133">Transmembrane helix</keyword>
<dbReference type="GO" id="GO:0016020">
    <property type="term" value="C:membrane"/>
    <property type="evidence" value="ECO:0007669"/>
    <property type="project" value="UniProtKB-SubCell"/>
</dbReference>
<evidence type="ECO:0000256" key="7">
    <source>
        <dbReference type="SAM" id="Phobius"/>
    </source>
</evidence>
<feature type="compositionally biased region" description="Basic and acidic residues" evidence="6">
    <location>
        <begin position="141"/>
        <end position="152"/>
    </location>
</feature>
<dbReference type="EMBL" id="FCOB02000021">
    <property type="protein sequence ID" value="SAK81633.1"/>
    <property type="molecule type" value="Genomic_DNA"/>
</dbReference>
<name>A0A158CGY0_9BURK</name>
<feature type="region of interest" description="Disordered" evidence="6">
    <location>
        <begin position="91"/>
        <end position="154"/>
    </location>
</feature>
<dbReference type="InterPro" id="IPR005498">
    <property type="entry name" value="T4SS_VirB10/TraB/TrbI"/>
</dbReference>
<keyword evidence="9" id="KW-1185">Reference proteome</keyword>
<dbReference type="STRING" id="1777144.AWB83_04333"/>